<name>A0A2Y9CA70_9FIRM</name>
<comment type="subcellular location">
    <subcellularLocation>
        <location evidence="1">Cell membrane</location>
        <topology evidence="1">Multi-pass membrane protein</topology>
    </subcellularLocation>
</comment>
<keyword evidence="3 6" id="KW-0812">Transmembrane</keyword>
<evidence type="ECO:0000256" key="2">
    <source>
        <dbReference type="ARBA" id="ARBA00022475"/>
    </source>
</evidence>
<feature type="transmembrane region" description="Helical" evidence="6">
    <location>
        <begin position="159"/>
        <end position="180"/>
    </location>
</feature>
<organism evidence="7 8">
    <name type="scientific">Faecalicatena orotica</name>
    <dbReference type="NCBI Taxonomy" id="1544"/>
    <lineage>
        <taxon>Bacteria</taxon>
        <taxon>Bacillati</taxon>
        <taxon>Bacillota</taxon>
        <taxon>Clostridia</taxon>
        <taxon>Lachnospirales</taxon>
        <taxon>Lachnospiraceae</taxon>
        <taxon>Faecalicatena</taxon>
    </lineage>
</organism>
<keyword evidence="4 6" id="KW-1133">Transmembrane helix</keyword>
<evidence type="ECO:0000256" key="4">
    <source>
        <dbReference type="ARBA" id="ARBA00022989"/>
    </source>
</evidence>
<dbReference type="InterPro" id="IPR001851">
    <property type="entry name" value="ABC_transp_permease"/>
</dbReference>
<feature type="transmembrane region" description="Helical" evidence="6">
    <location>
        <begin position="121"/>
        <end position="139"/>
    </location>
</feature>
<dbReference type="AlphaFoldDB" id="A0A2Y9CA70"/>
<comment type="caution">
    <text evidence="7">The sequence shown here is derived from an EMBL/GenBank/DDBJ whole genome shotgun (WGS) entry which is preliminary data.</text>
</comment>
<dbReference type="RefSeq" id="WP_109731757.1">
    <property type="nucleotide sequence ID" value="NZ_BAAACK010000003.1"/>
</dbReference>
<proteinExistence type="predicted"/>
<accession>A0A2Y9CA70</accession>
<gene>
    <name evidence="7" type="ORF">A8806_10889</name>
</gene>
<dbReference type="Pfam" id="PF02653">
    <property type="entry name" value="BPD_transp_2"/>
    <property type="match status" value="1"/>
</dbReference>
<dbReference type="PANTHER" id="PTHR32196:SF72">
    <property type="entry name" value="RIBOSE IMPORT PERMEASE PROTEIN RBSC"/>
    <property type="match status" value="1"/>
</dbReference>
<keyword evidence="2" id="KW-1003">Cell membrane</keyword>
<keyword evidence="8" id="KW-1185">Reference proteome</keyword>
<protein>
    <submittedName>
        <fullName evidence="7">Ribose transport system permease protein</fullName>
    </submittedName>
</protein>
<dbReference type="GO" id="GO:0022857">
    <property type="term" value="F:transmembrane transporter activity"/>
    <property type="evidence" value="ECO:0007669"/>
    <property type="project" value="InterPro"/>
</dbReference>
<sequence>MNKTKKMNFGAFRELLLVGVVLLLCVVWTIMNSQFLSANNISNILRQASYTAIAAVGMTMVIIIGEIDLSAGSLVCAAGLAGAVVCKNTGNVFLAVLASIAVGALIGAVNGTLCAIGKLPGFIASLASMTVLRGLAYIITGGNSVVWSNENFTMIGTGYIMGIPVPVIIMVIVIIFGVVLTTKTRFGRYIYSVGGNMEASRWSGIAVEKVKIFVYMIMGILTAIAGLIITTRLGSGQPSAGLNFEMDCITAAVVGGTSMAGGRGKVMGTIVGVLLLTVLTNGMTLVGMNTYWQQVLKGVIIVISVLADTRGKR</sequence>
<reference evidence="7 8" key="1">
    <citation type="submission" date="2018-05" db="EMBL/GenBank/DDBJ databases">
        <title>The Hungate 1000. A catalogue of reference genomes from the rumen microbiome.</title>
        <authorList>
            <person name="Kelly W."/>
        </authorList>
    </citation>
    <scope>NUCLEOTIDE SEQUENCE [LARGE SCALE GENOMIC DNA]</scope>
    <source>
        <strain evidence="7 8">NLAE-zl-C242</strain>
    </source>
</reference>
<feature type="transmembrane region" description="Helical" evidence="6">
    <location>
        <begin position="266"/>
        <end position="285"/>
    </location>
</feature>
<keyword evidence="5 6" id="KW-0472">Membrane</keyword>
<dbReference type="Proteomes" id="UP000245845">
    <property type="component" value="Unassembled WGS sequence"/>
</dbReference>
<evidence type="ECO:0000256" key="3">
    <source>
        <dbReference type="ARBA" id="ARBA00022692"/>
    </source>
</evidence>
<evidence type="ECO:0000256" key="5">
    <source>
        <dbReference type="ARBA" id="ARBA00023136"/>
    </source>
</evidence>
<feature type="transmembrane region" description="Helical" evidence="6">
    <location>
        <begin position="48"/>
        <end position="64"/>
    </location>
</feature>
<evidence type="ECO:0000313" key="8">
    <source>
        <dbReference type="Proteomes" id="UP000245845"/>
    </source>
</evidence>
<evidence type="ECO:0000256" key="1">
    <source>
        <dbReference type="ARBA" id="ARBA00004651"/>
    </source>
</evidence>
<dbReference type="PANTHER" id="PTHR32196">
    <property type="entry name" value="ABC TRANSPORTER PERMEASE PROTEIN YPHD-RELATED-RELATED"/>
    <property type="match status" value="1"/>
</dbReference>
<evidence type="ECO:0000256" key="6">
    <source>
        <dbReference type="SAM" id="Phobius"/>
    </source>
</evidence>
<evidence type="ECO:0000313" key="7">
    <source>
        <dbReference type="EMBL" id="PWJ28574.1"/>
    </source>
</evidence>
<dbReference type="EMBL" id="QGDL01000008">
    <property type="protein sequence ID" value="PWJ28574.1"/>
    <property type="molecule type" value="Genomic_DNA"/>
</dbReference>
<feature type="transmembrane region" description="Helical" evidence="6">
    <location>
        <begin position="212"/>
        <end position="234"/>
    </location>
</feature>
<dbReference type="OrthoDB" id="9789111at2"/>
<feature type="transmembrane region" description="Helical" evidence="6">
    <location>
        <begin position="91"/>
        <end position="109"/>
    </location>
</feature>
<dbReference type="GO" id="GO:0005886">
    <property type="term" value="C:plasma membrane"/>
    <property type="evidence" value="ECO:0007669"/>
    <property type="project" value="UniProtKB-SubCell"/>
</dbReference>
<dbReference type="CDD" id="cd06579">
    <property type="entry name" value="TM_PBP1_transp_AraH_like"/>
    <property type="match status" value="1"/>
</dbReference>